<evidence type="ECO:0000313" key="7">
    <source>
        <dbReference type="Proteomes" id="UP000064967"/>
    </source>
</evidence>
<proteinExistence type="inferred from homology"/>
<dbReference type="STRING" id="1391654.AKJ09_06164"/>
<evidence type="ECO:0000256" key="4">
    <source>
        <dbReference type="ARBA" id="ARBA00023163"/>
    </source>
</evidence>
<dbReference type="InterPro" id="IPR039425">
    <property type="entry name" value="RNA_pol_sigma-70-like"/>
</dbReference>
<dbReference type="Proteomes" id="UP000064967">
    <property type="component" value="Chromosome"/>
</dbReference>
<name>A0A0K1Q140_9BACT</name>
<reference evidence="6 7" key="1">
    <citation type="submission" date="2015-08" db="EMBL/GenBank/DDBJ databases">
        <authorList>
            <person name="Babu N.S."/>
            <person name="Beckwith C.J."/>
            <person name="Beseler K.G."/>
            <person name="Brison A."/>
            <person name="Carone J.V."/>
            <person name="Caskin T.P."/>
            <person name="Diamond M."/>
            <person name="Durham M.E."/>
            <person name="Foxe J.M."/>
            <person name="Go M."/>
            <person name="Henderson B.A."/>
            <person name="Jones I.B."/>
            <person name="McGettigan J.A."/>
            <person name="Micheletti S.J."/>
            <person name="Nasrallah M.E."/>
            <person name="Ortiz D."/>
            <person name="Piller C.R."/>
            <person name="Privatt S.R."/>
            <person name="Schneider S.L."/>
            <person name="Sharp S."/>
            <person name="Smith T.C."/>
            <person name="Stanton J.D."/>
            <person name="Ullery H.E."/>
            <person name="Wilson R.J."/>
            <person name="Serrano M.G."/>
            <person name="Buck G."/>
            <person name="Lee V."/>
            <person name="Wang Y."/>
            <person name="Carvalho R."/>
            <person name="Voegtly L."/>
            <person name="Shi R."/>
            <person name="Duckworth R."/>
            <person name="Johnson A."/>
            <person name="Loviza R."/>
            <person name="Walstead R."/>
            <person name="Shah Z."/>
            <person name="Kiflezghi M."/>
            <person name="Wade K."/>
            <person name="Ball S.L."/>
            <person name="Bradley K.W."/>
            <person name="Asai D.J."/>
            <person name="Bowman C.A."/>
            <person name="Russell D.A."/>
            <person name="Pope W.H."/>
            <person name="Jacobs-Sera D."/>
            <person name="Hendrix R.W."/>
            <person name="Hatfull G.F."/>
        </authorList>
    </citation>
    <scope>NUCLEOTIDE SEQUENCE [LARGE SCALE GENOMIC DNA]</scope>
    <source>
        <strain evidence="6 7">DSM 27648</strain>
    </source>
</reference>
<dbReference type="RefSeq" id="WP_146650947.1">
    <property type="nucleotide sequence ID" value="NZ_CP012333.1"/>
</dbReference>
<dbReference type="GO" id="GO:0006352">
    <property type="term" value="P:DNA-templated transcription initiation"/>
    <property type="evidence" value="ECO:0007669"/>
    <property type="project" value="InterPro"/>
</dbReference>
<evidence type="ECO:0000259" key="5">
    <source>
        <dbReference type="Pfam" id="PF08281"/>
    </source>
</evidence>
<accession>A0A0K1Q140</accession>
<dbReference type="Pfam" id="PF08281">
    <property type="entry name" value="Sigma70_r4_2"/>
    <property type="match status" value="1"/>
</dbReference>
<evidence type="ECO:0000256" key="3">
    <source>
        <dbReference type="ARBA" id="ARBA00023082"/>
    </source>
</evidence>
<comment type="similarity">
    <text evidence="1">Belongs to the sigma-70 factor family. ECF subfamily.</text>
</comment>
<dbReference type="GO" id="GO:0016987">
    <property type="term" value="F:sigma factor activity"/>
    <property type="evidence" value="ECO:0007669"/>
    <property type="project" value="UniProtKB-KW"/>
</dbReference>
<dbReference type="OrthoDB" id="7376212at2"/>
<dbReference type="EMBL" id="CP012333">
    <property type="protein sequence ID" value="AKU99500.1"/>
    <property type="molecule type" value="Genomic_DNA"/>
</dbReference>
<dbReference type="AlphaFoldDB" id="A0A0K1Q140"/>
<dbReference type="PANTHER" id="PTHR43133">
    <property type="entry name" value="RNA POLYMERASE ECF-TYPE SIGMA FACTO"/>
    <property type="match status" value="1"/>
</dbReference>
<sequence>MFALETAKLAKDVSPEEAIARDPELEARLQRLAVEHYDFVWRSLRRLGVAPPETDDAAQRVFLVIADKLPNIEPSKERSFVFGIVMRVAANVRRDRATARQREAEDTETSDLPIDAPTAEAEVARAQARVRLDAILASMSEDRRAVFVLFELEELTVTEIAELLGLPLGTVGSRLRRAREDFRTAVARLHARDSGV</sequence>
<keyword evidence="4" id="KW-0804">Transcription</keyword>
<dbReference type="InterPro" id="IPR014284">
    <property type="entry name" value="RNA_pol_sigma-70_dom"/>
</dbReference>
<dbReference type="SUPFAM" id="SSF88659">
    <property type="entry name" value="Sigma3 and sigma4 domains of RNA polymerase sigma factors"/>
    <property type="match status" value="1"/>
</dbReference>
<dbReference type="CDD" id="cd06171">
    <property type="entry name" value="Sigma70_r4"/>
    <property type="match status" value="1"/>
</dbReference>
<evidence type="ECO:0000256" key="1">
    <source>
        <dbReference type="ARBA" id="ARBA00010641"/>
    </source>
</evidence>
<dbReference type="PANTHER" id="PTHR43133:SF25">
    <property type="entry name" value="RNA POLYMERASE SIGMA FACTOR RFAY-RELATED"/>
    <property type="match status" value="1"/>
</dbReference>
<feature type="domain" description="RNA polymerase sigma factor 70 region 4 type 2" evidence="5">
    <location>
        <begin position="130"/>
        <end position="180"/>
    </location>
</feature>
<keyword evidence="3" id="KW-0731">Sigma factor</keyword>
<gene>
    <name evidence="6" type="ORF">AKJ09_06164</name>
</gene>
<evidence type="ECO:0000256" key="2">
    <source>
        <dbReference type="ARBA" id="ARBA00023015"/>
    </source>
</evidence>
<dbReference type="GO" id="GO:0003677">
    <property type="term" value="F:DNA binding"/>
    <property type="evidence" value="ECO:0007669"/>
    <property type="project" value="InterPro"/>
</dbReference>
<protein>
    <submittedName>
        <fullName evidence="6">RNA polymerase sigma factor RpoE</fullName>
    </submittedName>
</protein>
<dbReference type="InterPro" id="IPR036388">
    <property type="entry name" value="WH-like_DNA-bd_sf"/>
</dbReference>
<dbReference type="InterPro" id="IPR013249">
    <property type="entry name" value="RNA_pol_sigma70_r4_t2"/>
</dbReference>
<dbReference type="SUPFAM" id="SSF88946">
    <property type="entry name" value="Sigma2 domain of RNA polymerase sigma factors"/>
    <property type="match status" value="1"/>
</dbReference>
<dbReference type="InterPro" id="IPR013325">
    <property type="entry name" value="RNA_pol_sigma_r2"/>
</dbReference>
<dbReference type="Gene3D" id="1.10.1740.10">
    <property type="match status" value="1"/>
</dbReference>
<organism evidence="6 7">
    <name type="scientific">Labilithrix luteola</name>
    <dbReference type="NCBI Taxonomy" id="1391654"/>
    <lineage>
        <taxon>Bacteria</taxon>
        <taxon>Pseudomonadati</taxon>
        <taxon>Myxococcota</taxon>
        <taxon>Polyangia</taxon>
        <taxon>Polyangiales</taxon>
        <taxon>Labilitrichaceae</taxon>
        <taxon>Labilithrix</taxon>
    </lineage>
</organism>
<keyword evidence="7" id="KW-1185">Reference proteome</keyword>
<keyword evidence="2" id="KW-0805">Transcription regulation</keyword>
<dbReference type="InterPro" id="IPR013324">
    <property type="entry name" value="RNA_pol_sigma_r3/r4-like"/>
</dbReference>
<dbReference type="KEGG" id="llu:AKJ09_06164"/>
<evidence type="ECO:0000313" key="6">
    <source>
        <dbReference type="EMBL" id="AKU99500.1"/>
    </source>
</evidence>
<dbReference type="Gene3D" id="1.10.10.10">
    <property type="entry name" value="Winged helix-like DNA-binding domain superfamily/Winged helix DNA-binding domain"/>
    <property type="match status" value="1"/>
</dbReference>
<dbReference type="NCBIfam" id="TIGR02937">
    <property type="entry name" value="sigma70-ECF"/>
    <property type="match status" value="1"/>
</dbReference>